<feature type="transmembrane region" description="Helical" evidence="1">
    <location>
        <begin position="104"/>
        <end position="123"/>
    </location>
</feature>
<reference evidence="2 3" key="1">
    <citation type="journal article" date="2016" name="Nat. Commun.">
        <title>Thousands of microbial genomes shed light on interconnected biogeochemical processes in an aquifer system.</title>
        <authorList>
            <person name="Anantharaman K."/>
            <person name="Brown C.T."/>
            <person name="Hug L.A."/>
            <person name="Sharon I."/>
            <person name="Castelle C.J."/>
            <person name="Probst A.J."/>
            <person name="Thomas B.C."/>
            <person name="Singh A."/>
            <person name="Wilkins M.J."/>
            <person name="Karaoz U."/>
            <person name="Brodie E.L."/>
            <person name="Williams K.H."/>
            <person name="Hubbard S.S."/>
            <person name="Banfield J.F."/>
        </authorList>
    </citation>
    <scope>NUCLEOTIDE SEQUENCE [LARGE SCALE GENOMIC DNA]</scope>
</reference>
<keyword evidence="1" id="KW-0812">Transmembrane</keyword>
<feature type="transmembrane region" description="Helical" evidence="1">
    <location>
        <begin position="20"/>
        <end position="40"/>
    </location>
</feature>
<comment type="caution">
    <text evidence="2">The sequence shown here is derived from an EMBL/GenBank/DDBJ whole genome shotgun (WGS) entry which is preliminary data.</text>
</comment>
<dbReference type="EMBL" id="MFEC01000019">
    <property type="protein sequence ID" value="OGE71067.1"/>
    <property type="molecule type" value="Genomic_DNA"/>
</dbReference>
<keyword evidence="1" id="KW-0472">Membrane</keyword>
<feature type="transmembrane region" description="Helical" evidence="1">
    <location>
        <begin position="76"/>
        <end position="98"/>
    </location>
</feature>
<keyword evidence="1" id="KW-1133">Transmembrane helix</keyword>
<evidence type="ECO:0000256" key="1">
    <source>
        <dbReference type="SAM" id="Phobius"/>
    </source>
</evidence>
<dbReference type="Proteomes" id="UP000177135">
    <property type="component" value="Unassembled WGS sequence"/>
</dbReference>
<name>A0A1F5N0A6_9BACT</name>
<gene>
    <name evidence="2" type="ORF">A2617_03985</name>
</gene>
<dbReference type="AlphaFoldDB" id="A0A1F5N0A6"/>
<feature type="transmembrane region" description="Helical" evidence="1">
    <location>
        <begin position="52"/>
        <end position="69"/>
    </location>
</feature>
<organism evidence="2 3">
    <name type="scientific">Candidatus Daviesbacteria bacterium RIFOXYD1_FULL_41_10</name>
    <dbReference type="NCBI Taxonomy" id="1797801"/>
    <lineage>
        <taxon>Bacteria</taxon>
        <taxon>Candidatus Daviesiibacteriota</taxon>
    </lineage>
</organism>
<sequence>MKKAAKKLYLNNLDILKRWANENILGIFIFNLVLISLLLLRSAGYFAPFFEININLIVMVSLILLIFLLKFKSNGVFILTGLFWLFAAFLRVAGVNIWAERTAVYAYEALVVGVGTMIVEVIFNKSVKKDETKNSK</sequence>
<evidence type="ECO:0000313" key="2">
    <source>
        <dbReference type="EMBL" id="OGE71067.1"/>
    </source>
</evidence>
<evidence type="ECO:0000313" key="3">
    <source>
        <dbReference type="Proteomes" id="UP000177135"/>
    </source>
</evidence>
<protein>
    <submittedName>
        <fullName evidence="2">Uncharacterized protein</fullName>
    </submittedName>
</protein>
<accession>A0A1F5N0A6</accession>
<proteinExistence type="predicted"/>